<evidence type="ECO:0000313" key="1">
    <source>
        <dbReference type="EMBL" id="XDV61696.1"/>
    </source>
</evidence>
<reference evidence="1" key="1">
    <citation type="submission" date="2024-08" db="EMBL/GenBank/DDBJ databases">
        <authorList>
            <person name="Yu S.T."/>
        </authorList>
    </citation>
    <scope>NUCLEOTIDE SEQUENCE</scope>
    <source>
        <strain evidence="1">R33</strain>
    </source>
</reference>
<dbReference type="EMBL" id="CP165727">
    <property type="protein sequence ID" value="XDV61696.1"/>
    <property type="molecule type" value="Genomic_DNA"/>
</dbReference>
<dbReference type="AlphaFoldDB" id="A0AB39XW17"/>
<sequence>MNLTAQDITAHHATHRTGVLILSRHAGVAQHLGTAAV</sequence>
<proteinExistence type="predicted"/>
<dbReference type="Gene3D" id="3.40.50.2000">
    <property type="entry name" value="Glycogen Phosphorylase B"/>
    <property type="match status" value="1"/>
</dbReference>
<gene>
    <name evidence="1" type="ORF">AB5J51_01335</name>
</gene>
<dbReference type="RefSeq" id="WP_168724475.1">
    <property type="nucleotide sequence ID" value="NZ_CP165727.1"/>
</dbReference>
<accession>A0AB39XW17</accession>
<organism evidence="1">
    <name type="scientific">Streptomyces sp. R33</name>
    <dbReference type="NCBI Taxonomy" id="3238629"/>
    <lineage>
        <taxon>Bacteria</taxon>
        <taxon>Bacillati</taxon>
        <taxon>Actinomycetota</taxon>
        <taxon>Actinomycetes</taxon>
        <taxon>Kitasatosporales</taxon>
        <taxon>Streptomycetaceae</taxon>
        <taxon>Streptomyces</taxon>
    </lineage>
</organism>
<name>A0AB39XW17_9ACTN</name>
<protein>
    <submittedName>
        <fullName evidence="1">Trehalose-6-phosphate synthase</fullName>
    </submittedName>
</protein>